<feature type="compositionally biased region" description="Polar residues" evidence="3">
    <location>
        <begin position="189"/>
        <end position="208"/>
    </location>
</feature>
<evidence type="ECO:0000256" key="2">
    <source>
        <dbReference type="ARBA" id="ARBA00023242"/>
    </source>
</evidence>
<dbReference type="Pfam" id="PF00249">
    <property type="entry name" value="Myb_DNA-binding"/>
    <property type="match status" value="1"/>
</dbReference>
<dbReference type="InterPro" id="IPR001005">
    <property type="entry name" value="SANT/Myb"/>
</dbReference>
<keyword evidence="2" id="KW-0539">Nucleus</keyword>
<gene>
    <name evidence="6" type="ORF">Sradi_0950900</name>
</gene>
<dbReference type="FunFam" id="1.10.10.60:FF:000344">
    <property type="entry name" value="Transcription factor MYB44"/>
    <property type="match status" value="1"/>
</dbReference>
<organism evidence="6">
    <name type="scientific">Sesamum radiatum</name>
    <name type="common">Black benniseed</name>
    <dbReference type="NCBI Taxonomy" id="300843"/>
    <lineage>
        <taxon>Eukaryota</taxon>
        <taxon>Viridiplantae</taxon>
        <taxon>Streptophyta</taxon>
        <taxon>Embryophyta</taxon>
        <taxon>Tracheophyta</taxon>
        <taxon>Spermatophyta</taxon>
        <taxon>Magnoliopsida</taxon>
        <taxon>eudicotyledons</taxon>
        <taxon>Gunneridae</taxon>
        <taxon>Pentapetalae</taxon>
        <taxon>asterids</taxon>
        <taxon>lamiids</taxon>
        <taxon>Lamiales</taxon>
        <taxon>Pedaliaceae</taxon>
        <taxon>Sesamum</taxon>
    </lineage>
</organism>
<dbReference type="EMBL" id="JACGWJ010000004">
    <property type="protein sequence ID" value="KAL0424161.1"/>
    <property type="molecule type" value="Genomic_DNA"/>
</dbReference>
<comment type="subcellular location">
    <subcellularLocation>
        <location evidence="1">Nucleus</location>
    </subcellularLocation>
</comment>
<feature type="compositionally biased region" description="Basic residues" evidence="3">
    <location>
        <begin position="217"/>
        <end position="246"/>
    </location>
</feature>
<dbReference type="InterPro" id="IPR009057">
    <property type="entry name" value="Homeodomain-like_sf"/>
</dbReference>
<dbReference type="AlphaFoldDB" id="A0AAW2V472"/>
<name>A0AAW2V472_SESRA</name>
<dbReference type="GO" id="GO:0005634">
    <property type="term" value="C:nucleus"/>
    <property type="evidence" value="ECO:0007669"/>
    <property type="project" value="UniProtKB-SubCell"/>
</dbReference>
<sequence>MESGGGRPLTAPGSQARSQKLVSYQQIHSRTIWEELSSAVVQPALPQVEHRAFTPEEDETIIRAHAKFGNKWATIARLLPGRTDNAVKNHWNSTLKRKSTSLSSDEGNFDDKNEFLCQSERPLKRSVSAGSGLCLSPGSPSGSDVSDSSLAVMSASPVYRPVARAGGVLPASADDPPTGLSLSLPGAESTESTNQKAESTQRTPNPVQLLQVLPTPPRRRRRRRRRHHLLPHRRRHHRRRCHLARS</sequence>
<evidence type="ECO:0000256" key="1">
    <source>
        <dbReference type="ARBA" id="ARBA00004123"/>
    </source>
</evidence>
<dbReference type="InterPro" id="IPR050560">
    <property type="entry name" value="MYB_TF"/>
</dbReference>
<dbReference type="PANTHER" id="PTHR45614:SF190">
    <property type="entry name" value="TRANSCRIPTION FACTOR MYB44"/>
    <property type="match status" value="1"/>
</dbReference>
<dbReference type="SMART" id="SM00717">
    <property type="entry name" value="SANT"/>
    <property type="match status" value="1"/>
</dbReference>
<reference evidence="6" key="2">
    <citation type="journal article" date="2024" name="Plant">
        <title>Genomic evolution and insights into agronomic trait innovations of Sesamum species.</title>
        <authorList>
            <person name="Miao H."/>
            <person name="Wang L."/>
            <person name="Qu L."/>
            <person name="Liu H."/>
            <person name="Sun Y."/>
            <person name="Le M."/>
            <person name="Wang Q."/>
            <person name="Wei S."/>
            <person name="Zheng Y."/>
            <person name="Lin W."/>
            <person name="Duan Y."/>
            <person name="Cao H."/>
            <person name="Xiong S."/>
            <person name="Wang X."/>
            <person name="Wei L."/>
            <person name="Li C."/>
            <person name="Ma Q."/>
            <person name="Ju M."/>
            <person name="Zhao R."/>
            <person name="Li G."/>
            <person name="Mu C."/>
            <person name="Tian Q."/>
            <person name="Mei H."/>
            <person name="Zhang T."/>
            <person name="Gao T."/>
            <person name="Zhang H."/>
        </authorList>
    </citation>
    <scope>NUCLEOTIDE SEQUENCE</scope>
    <source>
        <strain evidence="6">G02</strain>
    </source>
</reference>
<dbReference type="Gene3D" id="1.10.10.60">
    <property type="entry name" value="Homeodomain-like"/>
    <property type="match status" value="1"/>
</dbReference>
<evidence type="ECO:0000313" key="6">
    <source>
        <dbReference type="EMBL" id="KAL0424161.1"/>
    </source>
</evidence>
<reference evidence="6" key="1">
    <citation type="submission" date="2020-06" db="EMBL/GenBank/DDBJ databases">
        <authorList>
            <person name="Li T."/>
            <person name="Hu X."/>
            <person name="Zhang T."/>
            <person name="Song X."/>
            <person name="Zhang H."/>
            <person name="Dai N."/>
            <person name="Sheng W."/>
            <person name="Hou X."/>
            <person name="Wei L."/>
        </authorList>
    </citation>
    <scope>NUCLEOTIDE SEQUENCE</scope>
    <source>
        <strain evidence="6">G02</strain>
        <tissue evidence="6">Leaf</tissue>
    </source>
</reference>
<dbReference type="GO" id="GO:0000978">
    <property type="term" value="F:RNA polymerase II cis-regulatory region sequence-specific DNA binding"/>
    <property type="evidence" value="ECO:0007669"/>
    <property type="project" value="TreeGrafter"/>
</dbReference>
<evidence type="ECO:0000259" key="5">
    <source>
        <dbReference type="PROSITE" id="PS51294"/>
    </source>
</evidence>
<dbReference type="SUPFAM" id="SSF46689">
    <property type="entry name" value="Homeodomain-like"/>
    <property type="match status" value="1"/>
</dbReference>
<dbReference type="PROSITE" id="PS51294">
    <property type="entry name" value="HTH_MYB"/>
    <property type="match status" value="1"/>
</dbReference>
<dbReference type="GO" id="GO:0000981">
    <property type="term" value="F:DNA-binding transcription factor activity, RNA polymerase II-specific"/>
    <property type="evidence" value="ECO:0007669"/>
    <property type="project" value="TreeGrafter"/>
</dbReference>
<comment type="caution">
    <text evidence="6">The sequence shown here is derived from an EMBL/GenBank/DDBJ whole genome shotgun (WGS) entry which is preliminary data.</text>
</comment>
<accession>A0AAW2V472</accession>
<proteinExistence type="predicted"/>
<feature type="domain" description="Myb-like" evidence="4">
    <location>
        <begin position="45"/>
        <end position="95"/>
    </location>
</feature>
<dbReference type="PROSITE" id="PS50090">
    <property type="entry name" value="MYB_LIKE"/>
    <property type="match status" value="1"/>
</dbReference>
<evidence type="ECO:0000259" key="4">
    <source>
        <dbReference type="PROSITE" id="PS50090"/>
    </source>
</evidence>
<dbReference type="CDD" id="cd00167">
    <property type="entry name" value="SANT"/>
    <property type="match status" value="1"/>
</dbReference>
<feature type="region of interest" description="Disordered" evidence="3">
    <location>
        <begin position="1"/>
        <end position="21"/>
    </location>
</feature>
<feature type="region of interest" description="Disordered" evidence="3">
    <location>
        <begin position="168"/>
        <end position="246"/>
    </location>
</feature>
<feature type="domain" description="HTH myb-type" evidence="5">
    <location>
        <begin position="45"/>
        <end position="99"/>
    </location>
</feature>
<dbReference type="PANTHER" id="PTHR45614">
    <property type="entry name" value="MYB PROTEIN-RELATED"/>
    <property type="match status" value="1"/>
</dbReference>
<dbReference type="InterPro" id="IPR017930">
    <property type="entry name" value="Myb_dom"/>
</dbReference>
<evidence type="ECO:0000256" key="3">
    <source>
        <dbReference type="SAM" id="MobiDB-lite"/>
    </source>
</evidence>
<feature type="compositionally biased region" description="Polar residues" evidence="3">
    <location>
        <begin position="12"/>
        <end position="21"/>
    </location>
</feature>
<protein>
    <submittedName>
        <fullName evidence="6">Transcription factor</fullName>
    </submittedName>
</protein>